<evidence type="ECO:0000256" key="1">
    <source>
        <dbReference type="SAM" id="Phobius"/>
    </source>
</evidence>
<sequence length="113" mass="13347">SVQNINDCDQIFGNQAETIIKKGTERNNVGVQPEIEVSKGSEEYKDEKDNQIALQITQIYVVVLIFIKFNFFPFLFYVRTLFMLMLLILFARITRMTNFKILEREPRFSLIFI</sequence>
<accession>A0A2P5B1K5</accession>
<feature type="non-terminal residue" evidence="2">
    <location>
        <position position="1"/>
    </location>
</feature>
<keyword evidence="3" id="KW-1185">Reference proteome</keyword>
<gene>
    <name evidence="2" type="ORF">PanWU01x14_279930</name>
</gene>
<proteinExistence type="predicted"/>
<name>A0A2P5B1K5_PARAD</name>
<dbReference type="AlphaFoldDB" id="A0A2P5B1K5"/>
<organism evidence="2 3">
    <name type="scientific">Parasponia andersonii</name>
    <name type="common">Sponia andersonii</name>
    <dbReference type="NCBI Taxonomy" id="3476"/>
    <lineage>
        <taxon>Eukaryota</taxon>
        <taxon>Viridiplantae</taxon>
        <taxon>Streptophyta</taxon>
        <taxon>Embryophyta</taxon>
        <taxon>Tracheophyta</taxon>
        <taxon>Spermatophyta</taxon>
        <taxon>Magnoliopsida</taxon>
        <taxon>eudicotyledons</taxon>
        <taxon>Gunneridae</taxon>
        <taxon>Pentapetalae</taxon>
        <taxon>rosids</taxon>
        <taxon>fabids</taxon>
        <taxon>Rosales</taxon>
        <taxon>Cannabaceae</taxon>
        <taxon>Parasponia</taxon>
    </lineage>
</organism>
<keyword evidence="1" id="KW-0472">Membrane</keyword>
<reference evidence="3" key="1">
    <citation type="submission" date="2016-06" db="EMBL/GenBank/DDBJ databases">
        <title>Parallel loss of symbiosis genes in relatives of nitrogen-fixing non-legume Parasponia.</title>
        <authorList>
            <person name="Van Velzen R."/>
            <person name="Holmer R."/>
            <person name="Bu F."/>
            <person name="Rutten L."/>
            <person name="Van Zeijl A."/>
            <person name="Liu W."/>
            <person name="Santuari L."/>
            <person name="Cao Q."/>
            <person name="Sharma T."/>
            <person name="Shen D."/>
            <person name="Roswanjaya Y."/>
            <person name="Wardhani T."/>
            <person name="Kalhor M.S."/>
            <person name="Jansen J."/>
            <person name="Van den Hoogen J."/>
            <person name="Gungor B."/>
            <person name="Hartog M."/>
            <person name="Hontelez J."/>
            <person name="Verver J."/>
            <person name="Yang W.-C."/>
            <person name="Schijlen E."/>
            <person name="Repin R."/>
            <person name="Schilthuizen M."/>
            <person name="Schranz E."/>
            <person name="Heidstra R."/>
            <person name="Miyata K."/>
            <person name="Fedorova E."/>
            <person name="Kohlen W."/>
            <person name="Bisseling T."/>
            <person name="Smit S."/>
            <person name="Geurts R."/>
        </authorList>
    </citation>
    <scope>NUCLEOTIDE SEQUENCE [LARGE SCALE GENOMIC DNA]</scope>
    <source>
        <strain evidence="3">cv. WU1-14</strain>
    </source>
</reference>
<keyword evidence="1" id="KW-1133">Transmembrane helix</keyword>
<comment type="caution">
    <text evidence="2">The sequence shown here is derived from an EMBL/GenBank/DDBJ whole genome shotgun (WGS) entry which is preliminary data.</text>
</comment>
<protein>
    <submittedName>
        <fullName evidence="2">Uncharacterized protein</fullName>
    </submittedName>
</protein>
<dbReference type="Proteomes" id="UP000237105">
    <property type="component" value="Unassembled WGS sequence"/>
</dbReference>
<keyword evidence="1" id="KW-0812">Transmembrane</keyword>
<evidence type="ECO:0000313" key="2">
    <source>
        <dbReference type="EMBL" id="PON42680.1"/>
    </source>
</evidence>
<evidence type="ECO:0000313" key="3">
    <source>
        <dbReference type="Proteomes" id="UP000237105"/>
    </source>
</evidence>
<dbReference type="EMBL" id="JXTB01000386">
    <property type="protein sequence ID" value="PON42680.1"/>
    <property type="molecule type" value="Genomic_DNA"/>
</dbReference>
<feature type="transmembrane region" description="Helical" evidence="1">
    <location>
        <begin position="75"/>
        <end position="94"/>
    </location>
</feature>